<organism evidence="2 3">
    <name type="scientific">Strigomonas culicis</name>
    <dbReference type="NCBI Taxonomy" id="28005"/>
    <lineage>
        <taxon>Eukaryota</taxon>
        <taxon>Discoba</taxon>
        <taxon>Euglenozoa</taxon>
        <taxon>Kinetoplastea</taxon>
        <taxon>Metakinetoplastina</taxon>
        <taxon>Trypanosomatida</taxon>
        <taxon>Trypanosomatidae</taxon>
        <taxon>Strigomonadinae</taxon>
        <taxon>Strigomonas</taxon>
    </lineage>
</organism>
<protein>
    <recommendedName>
        <fullName evidence="1">B30.2/SPRY domain-containing protein</fullName>
    </recommendedName>
</protein>
<dbReference type="Pfam" id="PF00622">
    <property type="entry name" value="SPRY"/>
    <property type="match status" value="1"/>
</dbReference>
<dbReference type="InterPro" id="IPR013320">
    <property type="entry name" value="ConA-like_dom_sf"/>
</dbReference>
<dbReference type="InterPro" id="IPR050618">
    <property type="entry name" value="Ubq-SigPath_Reg"/>
</dbReference>
<dbReference type="SUPFAM" id="SSF49899">
    <property type="entry name" value="Concanavalin A-like lectins/glucanases"/>
    <property type="match status" value="1"/>
</dbReference>
<dbReference type="InterPro" id="IPR001870">
    <property type="entry name" value="B30.2/SPRY"/>
</dbReference>
<proteinExistence type="predicted"/>
<dbReference type="AlphaFoldDB" id="S9V5K9"/>
<reference evidence="2 3" key="1">
    <citation type="journal article" date="2013" name="PLoS ONE">
        <title>Predicting the Proteins of Angomonas deanei, Strigomonas culicis and Their Respective Endosymbionts Reveals New Aspects of the Trypanosomatidae Family.</title>
        <authorList>
            <person name="Motta M.C."/>
            <person name="Martins A.C."/>
            <person name="de Souza S.S."/>
            <person name="Catta-Preta C.M."/>
            <person name="Silva R."/>
            <person name="Klein C.C."/>
            <person name="de Almeida L.G."/>
            <person name="de Lima Cunha O."/>
            <person name="Ciapina L.P."/>
            <person name="Brocchi M."/>
            <person name="Colabardini A.C."/>
            <person name="de Araujo Lima B."/>
            <person name="Machado C.R."/>
            <person name="de Almeida Soares C.M."/>
            <person name="Probst C.M."/>
            <person name="de Menezes C.B."/>
            <person name="Thompson C.E."/>
            <person name="Bartholomeu D.C."/>
            <person name="Gradia D.F."/>
            <person name="Pavoni D.P."/>
            <person name="Grisard E.C."/>
            <person name="Fantinatti-Garboggini F."/>
            <person name="Marchini F.K."/>
            <person name="Rodrigues-Luiz G.F."/>
            <person name="Wagner G."/>
            <person name="Goldman G.H."/>
            <person name="Fietto J.L."/>
            <person name="Elias M.C."/>
            <person name="Goldman M.H."/>
            <person name="Sagot M.F."/>
            <person name="Pereira M."/>
            <person name="Stoco P.H."/>
            <person name="de Mendonca-Neto R.P."/>
            <person name="Teixeira S.M."/>
            <person name="Maciel T.E."/>
            <person name="de Oliveira Mendes T.A."/>
            <person name="Urmenyi T.P."/>
            <person name="de Souza W."/>
            <person name="Schenkman S."/>
            <person name="de Vasconcelos A.T."/>
        </authorList>
    </citation>
    <scope>NUCLEOTIDE SEQUENCE [LARGE SCALE GENOMIC DNA]</scope>
</reference>
<sequence>MSRQPGWDPGSVALQCDEGLLFAGSTQCRSTGCAFVNGDVVGCGWSWERKQVFWTKNGRMIASTEAPESTVLTPLLGFDGNAVVKVNFGSEVFLFTDFSCGLNTHPHASFFSDSWDTFRVLSLRAVLRLTESCALQRKLLPAESSVVLAPGILDLMKPVGCMLQLLSRALQAHLSGLPRRTVIAKNVLRHVATLLQLLIPVPRDPCITAWCVEMDATFASSASVLFTLKQLDEEYQSLLLSAWFATTHSVEPASHFFNAIQLDGLTKETWSLSLHTPPHGQTLGTHVYGPGSARCGGRRCARRSVRGCAGVCHVAFSLAAAAPERRRDARVGPPASLVAYPHASLIVQGDPGCVPGSRRFGWRAATGGDGRSCCPPRLVAVAVVGPPRHVLTQRRYLPCDCGRENVHCTASPGGSDYPR</sequence>
<dbReference type="EMBL" id="ATMH01010069">
    <property type="protein sequence ID" value="EPY18165.1"/>
    <property type="molecule type" value="Genomic_DNA"/>
</dbReference>
<evidence type="ECO:0000313" key="2">
    <source>
        <dbReference type="EMBL" id="EPY18165.1"/>
    </source>
</evidence>
<dbReference type="InterPro" id="IPR003877">
    <property type="entry name" value="SPRY_dom"/>
</dbReference>
<feature type="domain" description="B30.2/SPRY" evidence="1">
    <location>
        <begin position="1"/>
        <end position="93"/>
    </location>
</feature>
<comment type="caution">
    <text evidence="2">The sequence shown here is derived from an EMBL/GenBank/DDBJ whole genome shotgun (WGS) entry which is preliminary data.</text>
</comment>
<evidence type="ECO:0000259" key="1">
    <source>
        <dbReference type="PROSITE" id="PS50188"/>
    </source>
</evidence>
<evidence type="ECO:0000313" key="3">
    <source>
        <dbReference type="Proteomes" id="UP000015354"/>
    </source>
</evidence>
<dbReference type="Gene3D" id="2.60.120.920">
    <property type="match status" value="1"/>
</dbReference>
<keyword evidence="3" id="KW-1185">Reference proteome</keyword>
<dbReference type="PANTHER" id="PTHR12864">
    <property type="entry name" value="RAN BINDING PROTEIN 9-RELATED"/>
    <property type="match status" value="1"/>
</dbReference>
<dbReference type="InterPro" id="IPR044736">
    <property type="entry name" value="Gid1/RanBPM/SPLA_SPRY"/>
</dbReference>
<name>S9V5K9_9TRYP</name>
<dbReference type="CDD" id="cd12885">
    <property type="entry name" value="SPRY_RanBP_like"/>
    <property type="match status" value="1"/>
</dbReference>
<dbReference type="Proteomes" id="UP000015354">
    <property type="component" value="Unassembled WGS sequence"/>
</dbReference>
<dbReference type="OrthoDB" id="258495at2759"/>
<accession>S9V5K9</accession>
<dbReference type="InterPro" id="IPR043136">
    <property type="entry name" value="B30.2/SPRY_sf"/>
</dbReference>
<dbReference type="PROSITE" id="PS50188">
    <property type="entry name" value="B302_SPRY"/>
    <property type="match status" value="1"/>
</dbReference>
<gene>
    <name evidence="2" type="ORF">STCU_10148</name>
</gene>